<reference evidence="2" key="1">
    <citation type="submission" date="2020-06" db="EMBL/GenBank/DDBJ databases">
        <authorList>
            <consortium name="Wellcome Sanger Institute Data Sharing"/>
        </authorList>
    </citation>
    <scope>NUCLEOTIDE SEQUENCE [LARGE SCALE GENOMIC DNA]</scope>
</reference>
<sequence length="229" mass="25372">MMAAASKTFEDVKSVILSAHKNATAKDKVDFYNCWAKNYEQDLVLLEYRAANLAASRVSSHFSGFPEAAFVLDVACGTGLVAKQMKENGFEHFVGVDGSEGMLERARETGLYQDLKLSIMGKEPLPAEWANSFDVVLIVGALSPSQVPVPVVRDLCRTTKPGGYICMTTRGNQDNLQYKTSLENELTQMEKEGLWTCVEVTDVENWEKAVAEFEDGYIPGTVYLYKKSV</sequence>
<dbReference type="PANTHER" id="PTHR43591:SF101">
    <property type="entry name" value="METHYLTRANSFERASE-LIKE PROTEIN 27"/>
    <property type="match status" value="1"/>
</dbReference>
<organism evidence="2 3">
    <name type="scientific">Gouania willdenowi</name>
    <name type="common">Blunt-snouted clingfish</name>
    <name type="synonym">Lepadogaster willdenowi</name>
    <dbReference type="NCBI Taxonomy" id="441366"/>
    <lineage>
        <taxon>Eukaryota</taxon>
        <taxon>Metazoa</taxon>
        <taxon>Chordata</taxon>
        <taxon>Craniata</taxon>
        <taxon>Vertebrata</taxon>
        <taxon>Euteleostomi</taxon>
        <taxon>Actinopterygii</taxon>
        <taxon>Neopterygii</taxon>
        <taxon>Teleostei</taxon>
        <taxon>Neoteleostei</taxon>
        <taxon>Acanthomorphata</taxon>
        <taxon>Ovalentaria</taxon>
        <taxon>Blenniimorphae</taxon>
        <taxon>Blenniiformes</taxon>
        <taxon>Gobiesocoidei</taxon>
        <taxon>Gobiesocidae</taxon>
        <taxon>Gobiesocinae</taxon>
        <taxon>Gouania</taxon>
    </lineage>
</organism>
<dbReference type="Pfam" id="PF13847">
    <property type="entry name" value="Methyltransf_31"/>
    <property type="match status" value="1"/>
</dbReference>
<dbReference type="CDD" id="cd02440">
    <property type="entry name" value="AdoMet_MTases"/>
    <property type="match status" value="1"/>
</dbReference>
<dbReference type="RefSeq" id="XP_028322837.1">
    <property type="nucleotide sequence ID" value="XM_028467036.1"/>
</dbReference>
<evidence type="ECO:0000259" key="1">
    <source>
        <dbReference type="Pfam" id="PF13847"/>
    </source>
</evidence>
<dbReference type="AlphaFoldDB" id="A0A8C5D8K8"/>
<gene>
    <name evidence="2" type="primary">LOC114475875</name>
</gene>
<feature type="domain" description="Methyltransferase" evidence="1">
    <location>
        <begin position="71"/>
        <end position="198"/>
    </location>
</feature>
<reference evidence="2" key="3">
    <citation type="submission" date="2025-09" db="UniProtKB">
        <authorList>
            <consortium name="Ensembl"/>
        </authorList>
    </citation>
    <scope>IDENTIFICATION</scope>
</reference>
<dbReference type="PANTHER" id="PTHR43591">
    <property type="entry name" value="METHYLTRANSFERASE"/>
    <property type="match status" value="1"/>
</dbReference>
<dbReference type="SUPFAM" id="SSF53335">
    <property type="entry name" value="S-adenosyl-L-methionine-dependent methyltransferases"/>
    <property type="match status" value="1"/>
</dbReference>
<protein>
    <submittedName>
        <fullName evidence="2">Methyltransferase-like protein 27</fullName>
    </submittedName>
</protein>
<evidence type="ECO:0000313" key="3">
    <source>
        <dbReference type="Proteomes" id="UP000694680"/>
    </source>
</evidence>
<name>A0A8C5D8K8_GOUWI</name>
<dbReference type="OrthoDB" id="3647at2759"/>
<accession>A0A8C5D8K8</accession>
<evidence type="ECO:0000313" key="2">
    <source>
        <dbReference type="Ensembl" id="ENSGWIP00000002846.1"/>
    </source>
</evidence>
<proteinExistence type="predicted"/>
<dbReference type="RefSeq" id="XP_028322836.1">
    <property type="nucleotide sequence ID" value="XM_028467035.1"/>
</dbReference>
<dbReference type="GeneID" id="114475875"/>
<dbReference type="Ensembl" id="ENSGWIT00000003080.1">
    <property type="protein sequence ID" value="ENSGWIP00000002846.1"/>
    <property type="gene ID" value="ENSGWIG00000001559.1"/>
</dbReference>
<dbReference type="Proteomes" id="UP000694680">
    <property type="component" value="Chromosome 14"/>
</dbReference>
<dbReference type="InterPro" id="IPR025714">
    <property type="entry name" value="Methyltranfer_dom"/>
</dbReference>
<keyword evidence="3" id="KW-1185">Reference proteome</keyword>
<dbReference type="Gene3D" id="3.40.50.150">
    <property type="entry name" value="Vaccinia Virus protein VP39"/>
    <property type="match status" value="1"/>
</dbReference>
<dbReference type="InterPro" id="IPR029063">
    <property type="entry name" value="SAM-dependent_MTases_sf"/>
</dbReference>
<reference evidence="2" key="2">
    <citation type="submission" date="2025-08" db="UniProtKB">
        <authorList>
            <consortium name="Ensembl"/>
        </authorList>
    </citation>
    <scope>IDENTIFICATION</scope>
</reference>